<protein>
    <submittedName>
        <fullName evidence="2">Uncharacterized protein</fullName>
    </submittedName>
</protein>
<gene>
    <name evidence="2" type="ORF">NDU88_002174</name>
</gene>
<sequence>MLVGAVLPLRQRSIGREGAGGIPACCRLRGPQMSRCQGAGRDGGHAPPPRASARDASLRVGVIPHSRPRLRGLP</sequence>
<reference evidence="2" key="1">
    <citation type="journal article" date="2022" name="bioRxiv">
        <title>Sequencing and chromosome-scale assembly of the giantPleurodeles waltlgenome.</title>
        <authorList>
            <person name="Brown T."/>
            <person name="Elewa A."/>
            <person name="Iarovenko S."/>
            <person name="Subramanian E."/>
            <person name="Araus A.J."/>
            <person name="Petzold A."/>
            <person name="Susuki M."/>
            <person name="Suzuki K.-i.T."/>
            <person name="Hayashi T."/>
            <person name="Toyoda A."/>
            <person name="Oliveira C."/>
            <person name="Osipova E."/>
            <person name="Leigh N.D."/>
            <person name="Simon A."/>
            <person name="Yun M.H."/>
        </authorList>
    </citation>
    <scope>NUCLEOTIDE SEQUENCE</scope>
    <source>
        <strain evidence="2">20211129_DDA</strain>
        <tissue evidence="2">Liver</tissue>
    </source>
</reference>
<dbReference type="AlphaFoldDB" id="A0AAV7RAL7"/>
<comment type="caution">
    <text evidence="2">The sequence shown here is derived from an EMBL/GenBank/DDBJ whole genome shotgun (WGS) entry which is preliminary data.</text>
</comment>
<keyword evidence="3" id="KW-1185">Reference proteome</keyword>
<organism evidence="2 3">
    <name type="scientific">Pleurodeles waltl</name>
    <name type="common">Iberian ribbed newt</name>
    <dbReference type="NCBI Taxonomy" id="8319"/>
    <lineage>
        <taxon>Eukaryota</taxon>
        <taxon>Metazoa</taxon>
        <taxon>Chordata</taxon>
        <taxon>Craniata</taxon>
        <taxon>Vertebrata</taxon>
        <taxon>Euteleostomi</taxon>
        <taxon>Amphibia</taxon>
        <taxon>Batrachia</taxon>
        <taxon>Caudata</taxon>
        <taxon>Salamandroidea</taxon>
        <taxon>Salamandridae</taxon>
        <taxon>Pleurodelinae</taxon>
        <taxon>Pleurodeles</taxon>
    </lineage>
</organism>
<evidence type="ECO:0000256" key="1">
    <source>
        <dbReference type="SAM" id="MobiDB-lite"/>
    </source>
</evidence>
<feature type="region of interest" description="Disordered" evidence="1">
    <location>
        <begin position="34"/>
        <end position="56"/>
    </location>
</feature>
<dbReference type="Proteomes" id="UP001066276">
    <property type="component" value="Chromosome 5"/>
</dbReference>
<accession>A0AAV7RAL7</accession>
<evidence type="ECO:0000313" key="3">
    <source>
        <dbReference type="Proteomes" id="UP001066276"/>
    </source>
</evidence>
<proteinExistence type="predicted"/>
<name>A0AAV7RAL7_PLEWA</name>
<dbReference type="EMBL" id="JANPWB010000009">
    <property type="protein sequence ID" value="KAJ1149364.1"/>
    <property type="molecule type" value="Genomic_DNA"/>
</dbReference>
<evidence type="ECO:0000313" key="2">
    <source>
        <dbReference type="EMBL" id="KAJ1149364.1"/>
    </source>
</evidence>